<evidence type="ECO:0000313" key="3">
    <source>
        <dbReference type="Proteomes" id="UP001146120"/>
    </source>
</evidence>
<dbReference type="PANTHER" id="PTHR16078">
    <property type="entry name" value="COILED-COIL DOMAIN-CONTAINING PROTEIN 87"/>
    <property type="match status" value="1"/>
</dbReference>
<reference evidence="2" key="2">
    <citation type="journal article" date="2023" name="Microbiol Resour">
        <title>Decontamination and Annotation of the Draft Genome Sequence of the Oomycete Lagenidium giganteum ARSEF 373.</title>
        <authorList>
            <person name="Morgan W.R."/>
            <person name="Tartar A."/>
        </authorList>
    </citation>
    <scope>NUCLEOTIDE SEQUENCE</scope>
    <source>
        <strain evidence="2">ARSEF 373</strain>
    </source>
</reference>
<name>A0AAV2ZSS4_9STRA</name>
<dbReference type="InterPro" id="IPR037383">
    <property type="entry name" value="CCDC87"/>
</dbReference>
<evidence type="ECO:0000313" key="2">
    <source>
        <dbReference type="EMBL" id="DBA05405.1"/>
    </source>
</evidence>
<dbReference type="PANTHER" id="PTHR16078:SF1">
    <property type="entry name" value="COILED-COIL DOMAIN-CONTAINING PROTEIN 87"/>
    <property type="match status" value="1"/>
</dbReference>
<keyword evidence="3" id="KW-1185">Reference proteome</keyword>
<evidence type="ECO:0000256" key="1">
    <source>
        <dbReference type="SAM" id="MobiDB-lite"/>
    </source>
</evidence>
<feature type="region of interest" description="Disordered" evidence="1">
    <location>
        <begin position="180"/>
        <end position="201"/>
    </location>
</feature>
<sequence length="733" mass="83108">MIPRRLKPCSVATMDALLISPDDEDEFEIGQQQIRDEIRRIPQLKPWTTYVARDPTFSQDLNKELATRVEGVVLERLEQMYTRLKKKQGERDAAGIHSKRANQTLLENQIFVEAKRKIDLAQVTDDMRAAIRTAMAMIKPQVMITARANARRATGPRWRDNSLFALKLSEQKAAEAAALADKNGQSTNPFRSGPGSRGTVNENSDLIFVQFPTTDKALSQLVADADARLTAEDLDKQVTNFRNRPVSQSAIDDAGRPTSRRTPSRDRVRYIMSSRFGALPPTKNILEEYPIPKEIIDALERHRHYHIDESSLMTSFDAVKAGSSDWECYYRRSVPVERKPISFVLSSLEIAPERPVAPPSDIFYQNMIDSATNEDMMLTEVRQLYDHTHEAYRDFRNGLHKHLDLEYLVDLSFRSSLNSTSYFLEDEVTSSETTVKIPEHLLKTTNPISRWRLARKGVTRISSRRGALAMHIKTESFNRKERGELLHKLCTFTDREVQLMDLWYSNETDAPEVAFDPIPMAPDLSARFDLLWRDLQMPAQERLDLALKYSSLDNSSRLPDAVRLWEVCAALIREREDLLRVLRAALAAQKKTIAMIAEEPVILQDLVTCTMNLKEALMLTYIEVGDFVTLSGNFYMARMEHESAELRRLIVDSFEGSRRKLAVDGTTTTEVGGDIMNRPDGTSSPIPDNKSESGRSDTASVRSEKVTKEPSPTKTDPRDKLNAALKAAQASRT</sequence>
<protein>
    <submittedName>
        <fullName evidence="2">Uncharacterized protein</fullName>
    </submittedName>
</protein>
<feature type="region of interest" description="Disordered" evidence="1">
    <location>
        <begin position="245"/>
        <end position="264"/>
    </location>
</feature>
<reference evidence="2" key="1">
    <citation type="submission" date="2022-11" db="EMBL/GenBank/DDBJ databases">
        <authorList>
            <person name="Morgan W.R."/>
            <person name="Tartar A."/>
        </authorList>
    </citation>
    <scope>NUCLEOTIDE SEQUENCE</scope>
    <source>
        <strain evidence="2">ARSEF 373</strain>
    </source>
</reference>
<proteinExistence type="predicted"/>
<dbReference type="EMBL" id="DAKRPA010000001">
    <property type="protein sequence ID" value="DBA05405.1"/>
    <property type="molecule type" value="Genomic_DNA"/>
</dbReference>
<feature type="region of interest" description="Disordered" evidence="1">
    <location>
        <begin position="664"/>
        <end position="733"/>
    </location>
</feature>
<comment type="caution">
    <text evidence="2">The sequence shown here is derived from an EMBL/GenBank/DDBJ whole genome shotgun (WGS) entry which is preliminary data.</text>
</comment>
<dbReference type="AlphaFoldDB" id="A0AAV2ZSS4"/>
<gene>
    <name evidence="2" type="ORF">N0F65_007567</name>
</gene>
<accession>A0AAV2ZSS4</accession>
<dbReference type="Proteomes" id="UP001146120">
    <property type="component" value="Unassembled WGS sequence"/>
</dbReference>
<organism evidence="2 3">
    <name type="scientific">Lagenidium giganteum</name>
    <dbReference type="NCBI Taxonomy" id="4803"/>
    <lineage>
        <taxon>Eukaryota</taxon>
        <taxon>Sar</taxon>
        <taxon>Stramenopiles</taxon>
        <taxon>Oomycota</taxon>
        <taxon>Peronosporomycetes</taxon>
        <taxon>Pythiales</taxon>
        <taxon>Pythiaceae</taxon>
    </lineage>
</organism>